<evidence type="ECO:0000313" key="1">
    <source>
        <dbReference type="EMBL" id="AIE84685.1"/>
    </source>
</evidence>
<proteinExistence type="predicted"/>
<dbReference type="InterPro" id="IPR003718">
    <property type="entry name" value="OsmC/Ohr_fam"/>
</dbReference>
<dbReference type="Pfam" id="PF02566">
    <property type="entry name" value="OsmC"/>
    <property type="match status" value="1"/>
</dbReference>
<dbReference type="InterPro" id="IPR036102">
    <property type="entry name" value="OsmC/Ohrsf"/>
</dbReference>
<dbReference type="InterPro" id="IPR019904">
    <property type="entry name" value="Peroxiredoxin_OsmC"/>
</dbReference>
<organism evidence="1 2">
    <name type="scientific">Fimbriimonas ginsengisoli Gsoil 348</name>
    <dbReference type="NCBI Taxonomy" id="661478"/>
    <lineage>
        <taxon>Bacteria</taxon>
        <taxon>Bacillati</taxon>
        <taxon>Armatimonadota</taxon>
        <taxon>Fimbriimonadia</taxon>
        <taxon>Fimbriimonadales</taxon>
        <taxon>Fimbriimonadaceae</taxon>
        <taxon>Fimbriimonas</taxon>
    </lineage>
</organism>
<dbReference type="eggNOG" id="COG1764">
    <property type="taxonomic scope" value="Bacteria"/>
</dbReference>
<dbReference type="HOGENOM" id="CLU_106355_1_0_0"/>
<gene>
    <name evidence="1" type="ORF">OP10G_1317</name>
</gene>
<dbReference type="PANTHER" id="PTHR42830">
    <property type="entry name" value="OSMOTICALLY INDUCIBLE FAMILY PROTEIN"/>
    <property type="match status" value="1"/>
</dbReference>
<dbReference type="NCBIfam" id="TIGR03562">
    <property type="entry name" value="osmo_induc_OsmC"/>
    <property type="match status" value="1"/>
</dbReference>
<dbReference type="OrthoDB" id="9807532at2"/>
<keyword evidence="2" id="KW-1185">Reference proteome</keyword>
<dbReference type="InterPro" id="IPR052707">
    <property type="entry name" value="OsmC_Ohr_Peroxiredoxin"/>
</dbReference>
<dbReference type="InterPro" id="IPR015946">
    <property type="entry name" value="KH_dom-like_a/b"/>
</dbReference>
<accession>A0A068NPL5</accession>
<dbReference type="STRING" id="661478.OP10G_1317"/>
<sequence length="136" mass="14092">MIRTAHAVWDGGLKDGKGVVSTQSTALNGMQYSFRTRFEDGVGVNPEELIAAAHASCFSMALSAQLGDRGISGKVDTTAAVTMENLAITKSALTTTVTAPGADRAKIEEAAHAAKEGCPISKVLNAEITLDLTIDA</sequence>
<dbReference type="SUPFAM" id="SSF82784">
    <property type="entry name" value="OsmC-like"/>
    <property type="match status" value="1"/>
</dbReference>
<dbReference type="AlphaFoldDB" id="A0A068NPL5"/>
<dbReference type="KEGG" id="fgi:OP10G_1317"/>
<evidence type="ECO:0000313" key="2">
    <source>
        <dbReference type="Proteomes" id="UP000027982"/>
    </source>
</evidence>
<reference evidence="1 2" key="1">
    <citation type="journal article" date="2014" name="PLoS ONE">
        <title>The first complete genome sequence of the class fimbriimonadia in the phylum armatimonadetes.</title>
        <authorList>
            <person name="Hu Z.Y."/>
            <person name="Wang Y.Z."/>
            <person name="Im W.T."/>
            <person name="Wang S.Y."/>
            <person name="Zhao G.P."/>
            <person name="Zheng H.J."/>
            <person name="Quan Z.X."/>
        </authorList>
    </citation>
    <scope>NUCLEOTIDE SEQUENCE [LARGE SCALE GENOMIC DNA]</scope>
    <source>
        <strain evidence="1">Gsoil 348</strain>
    </source>
</reference>
<protein>
    <submittedName>
        <fullName evidence="1">Putative OsmC-like protein</fullName>
    </submittedName>
</protein>
<dbReference type="PANTHER" id="PTHR42830:SF1">
    <property type="entry name" value="OSMOTICALLY INDUCIBLE FAMILY PROTEIN"/>
    <property type="match status" value="1"/>
</dbReference>
<dbReference type="Gene3D" id="3.30.300.20">
    <property type="match status" value="1"/>
</dbReference>
<dbReference type="GO" id="GO:0006979">
    <property type="term" value="P:response to oxidative stress"/>
    <property type="evidence" value="ECO:0007669"/>
    <property type="project" value="InterPro"/>
</dbReference>
<dbReference type="RefSeq" id="WP_025226694.1">
    <property type="nucleotide sequence ID" value="NZ_CP007139.1"/>
</dbReference>
<dbReference type="GO" id="GO:0004601">
    <property type="term" value="F:peroxidase activity"/>
    <property type="evidence" value="ECO:0007669"/>
    <property type="project" value="InterPro"/>
</dbReference>
<dbReference type="EMBL" id="CP007139">
    <property type="protein sequence ID" value="AIE84685.1"/>
    <property type="molecule type" value="Genomic_DNA"/>
</dbReference>
<dbReference type="Proteomes" id="UP000027982">
    <property type="component" value="Chromosome"/>
</dbReference>
<name>A0A068NPL5_FIMGI</name>